<protein>
    <submittedName>
        <fullName evidence="1">Uncharacterized protein</fullName>
    </submittedName>
</protein>
<dbReference type="AlphaFoldDB" id="W8KFU3"/>
<sequence length="97" mass="10840">MTTLTIDLPDSLAKEAKDAGLLDPHAIEAMLRENLRRHAIDDLFTAADKLAAAKFPSMTMEEIQQEVNEVRRGRNVRLVLDTNIPGRESRFSMPPAP</sequence>
<proteinExistence type="predicted"/>
<evidence type="ECO:0000313" key="2">
    <source>
        <dbReference type="Proteomes" id="UP000019442"/>
    </source>
</evidence>
<reference evidence="2" key="2">
    <citation type="submission" date="2014-02" db="EMBL/GenBank/DDBJ databases">
        <title>Draft Genome Sequence of extremely halophilic bacteria Halorhodospira halochloris.</title>
        <authorList>
            <person name="Singh K.S."/>
        </authorList>
    </citation>
    <scope>NUCLEOTIDE SEQUENCE [LARGE SCALE GENOMIC DNA]</scope>
    <source>
        <strain evidence="2">A</strain>
    </source>
</reference>
<accession>W8KFU3</accession>
<evidence type="ECO:0000313" key="1">
    <source>
        <dbReference type="EMBL" id="AHK78614.1"/>
    </source>
</evidence>
<keyword evidence="2" id="KW-1185">Reference proteome</keyword>
<dbReference type="RefSeq" id="WP_025280983.1">
    <property type="nucleotide sequence ID" value="NZ_CP007268.1"/>
</dbReference>
<reference evidence="1 2" key="1">
    <citation type="journal article" date="2014" name="J Genomics">
        <title>Draft Genome Sequence of the Extremely Halophilic Phototrophic Purple Sulfur Bacterium Halorhodospira halochloris.</title>
        <authorList>
            <person name="Singh K.S."/>
            <person name="Kirksey J."/>
            <person name="Hoff W.D."/>
            <person name="Deole R."/>
        </authorList>
    </citation>
    <scope>NUCLEOTIDE SEQUENCE [LARGE SCALE GENOMIC DNA]</scope>
    <source>
        <strain evidence="1 2">A</strain>
    </source>
</reference>
<dbReference type="KEGG" id="hhc:M911_04815"/>
<organism evidence="1 2">
    <name type="scientific">Ectothiorhodospira haloalkaliphila</name>
    <dbReference type="NCBI Taxonomy" id="421628"/>
    <lineage>
        <taxon>Bacteria</taxon>
        <taxon>Pseudomonadati</taxon>
        <taxon>Pseudomonadota</taxon>
        <taxon>Gammaproteobacteria</taxon>
        <taxon>Chromatiales</taxon>
        <taxon>Ectothiorhodospiraceae</taxon>
        <taxon>Ectothiorhodospira</taxon>
    </lineage>
</organism>
<dbReference type="Proteomes" id="UP000019442">
    <property type="component" value="Chromosome"/>
</dbReference>
<dbReference type="EMBL" id="CP007268">
    <property type="protein sequence ID" value="AHK78614.1"/>
    <property type="molecule type" value="Genomic_DNA"/>
</dbReference>
<name>W8KFU3_9GAMM</name>
<gene>
    <name evidence="1" type="ORF">M911_04815</name>
</gene>
<dbReference type="HOGENOM" id="CLU_2342849_0_0_6"/>